<protein>
    <submittedName>
        <fullName evidence="3">M56 family metallopeptidase</fullName>
    </submittedName>
</protein>
<dbReference type="PANTHER" id="PTHR34978:SF3">
    <property type="entry name" value="SLR0241 PROTEIN"/>
    <property type="match status" value="1"/>
</dbReference>
<feature type="transmembrane region" description="Helical" evidence="1">
    <location>
        <begin position="115"/>
        <end position="137"/>
    </location>
</feature>
<organism evidence="3 4">
    <name type="scientific">Thalassococcus lentus</name>
    <dbReference type="NCBI Taxonomy" id="1210524"/>
    <lineage>
        <taxon>Bacteria</taxon>
        <taxon>Pseudomonadati</taxon>
        <taxon>Pseudomonadota</taxon>
        <taxon>Alphaproteobacteria</taxon>
        <taxon>Rhodobacterales</taxon>
        <taxon>Roseobacteraceae</taxon>
        <taxon>Thalassococcus</taxon>
    </lineage>
</organism>
<keyword evidence="1" id="KW-1133">Transmembrane helix</keyword>
<dbReference type="RefSeq" id="WP_271431305.1">
    <property type="nucleotide sequence ID" value="NZ_JAQIOY010000001.1"/>
</dbReference>
<gene>
    <name evidence="3" type="ORF">PFY00_04505</name>
</gene>
<keyword evidence="1" id="KW-0812">Transmembrane</keyword>
<reference evidence="3 4" key="1">
    <citation type="submission" date="2023-01" db="EMBL/GenBank/DDBJ databases">
        <title>Thalassococcus onchidii sp. nov., isolated from a marine invertebrate from the South China Sea.</title>
        <authorList>
            <person name="Xu S."/>
            <person name="Liu Z."/>
            <person name="Xu Y."/>
        </authorList>
    </citation>
    <scope>NUCLEOTIDE SEQUENCE [LARGE SCALE GENOMIC DNA]</scope>
    <source>
        <strain evidence="3 4">KCTC 32084</strain>
    </source>
</reference>
<dbReference type="Proteomes" id="UP001210720">
    <property type="component" value="Unassembled WGS sequence"/>
</dbReference>
<dbReference type="PANTHER" id="PTHR34978">
    <property type="entry name" value="POSSIBLE SENSOR-TRANSDUCER PROTEIN BLAR"/>
    <property type="match status" value="1"/>
</dbReference>
<feature type="transmembrane region" description="Helical" evidence="1">
    <location>
        <begin position="46"/>
        <end position="65"/>
    </location>
</feature>
<dbReference type="EMBL" id="JAQIOY010000001">
    <property type="protein sequence ID" value="MDA7423976.1"/>
    <property type="molecule type" value="Genomic_DNA"/>
</dbReference>
<evidence type="ECO:0000259" key="2">
    <source>
        <dbReference type="Pfam" id="PF05569"/>
    </source>
</evidence>
<dbReference type="Pfam" id="PF05569">
    <property type="entry name" value="Peptidase_M56"/>
    <property type="match status" value="1"/>
</dbReference>
<dbReference type="InterPro" id="IPR008756">
    <property type="entry name" value="Peptidase_M56"/>
</dbReference>
<dbReference type="CDD" id="cd07341">
    <property type="entry name" value="M56_BlaR1_MecR1_like"/>
    <property type="match status" value="1"/>
</dbReference>
<evidence type="ECO:0000313" key="3">
    <source>
        <dbReference type="EMBL" id="MDA7423976.1"/>
    </source>
</evidence>
<sequence>MTAHDIVGGVVWGQIMVLMAALVFAVFELCYALTGARRYFQTRRRVGQSVCASVLLLPLIMPVVMATPYAETMNATDAVVSQYLKGNISISAMEMNRIVEFRSSWVSDIASGASFMGQAILIAFLMAAAGRAVYLLVNFLRIRRSLKGGRVIRSTKGLSVVVSRDISVPFSTRGLFRHYVVLPQAMMADRSAISMALGHELQHIRQGDVTAEVLIALASPLYVLNPGYWYLSSRIRKLGELACDRAYLARNLQDAHSYSLRLLNTARFAAKAKRQPSAFGVALTGRSLPWRGRRSMLKSRILEIAKDVDQPLEETRWVGFALSVALSIAIVGAATSLSKPGDWSHERIMLSTVVNLERIDQLNSLAQRSW</sequence>
<feature type="domain" description="Peptidase M56" evidence="2">
    <location>
        <begin position="19"/>
        <end position="276"/>
    </location>
</feature>
<evidence type="ECO:0000313" key="4">
    <source>
        <dbReference type="Proteomes" id="UP001210720"/>
    </source>
</evidence>
<name>A0ABT4XPW7_9RHOB</name>
<comment type="caution">
    <text evidence="3">The sequence shown here is derived from an EMBL/GenBank/DDBJ whole genome shotgun (WGS) entry which is preliminary data.</text>
</comment>
<dbReference type="InterPro" id="IPR052173">
    <property type="entry name" value="Beta-lactam_resp_regulator"/>
</dbReference>
<feature type="transmembrane region" description="Helical" evidence="1">
    <location>
        <begin position="12"/>
        <end position="34"/>
    </location>
</feature>
<keyword evidence="4" id="KW-1185">Reference proteome</keyword>
<evidence type="ECO:0000256" key="1">
    <source>
        <dbReference type="SAM" id="Phobius"/>
    </source>
</evidence>
<keyword evidence="1" id="KW-0472">Membrane</keyword>
<accession>A0ABT4XPW7</accession>
<proteinExistence type="predicted"/>